<keyword evidence="6" id="KW-0479">Metal-binding</keyword>
<dbReference type="AlphaFoldDB" id="A0A7V7RIE5"/>
<protein>
    <recommendedName>
        <fullName evidence="3">tRNA threonylcarbamoyladenosine biosynthesis protein TsaE</fullName>
    </recommendedName>
    <alternativeName>
        <fullName evidence="10">t(6)A37 threonylcarbamoyladenosine biosynthesis protein TsaE</fullName>
    </alternativeName>
</protein>
<comment type="subcellular location">
    <subcellularLocation>
        <location evidence="1">Cytoplasm</location>
    </subcellularLocation>
</comment>
<evidence type="ECO:0000313" key="11">
    <source>
        <dbReference type="EMBL" id="KAB2330017.1"/>
    </source>
</evidence>
<reference evidence="11 12" key="1">
    <citation type="journal article" date="2014" name="Arch. Microbiol.">
        <title>Bacillus mesophilum sp. nov., strain IITR-54T, a novel 4-chlorobiphenyl dechlorinating bacterium.</title>
        <authorList>
            <person name="Manickam N."/>
            <person name="Singh N.K."/>
            <person name="Bajaj A."/>
            <person name="Kumar R.M."/>
            <person name="Kaur G."/>
            <person name="Kaur N."/>
            <person name="Bala M."/>
            <person name="Kumar A."/>
            <person name="Mayilraj S."/>
        </authorList>
    </citation>
    <scope>NUCLEOTIDE SEQUENCE [LARGE SCALE GENOMIC DNA]</scope>
    <source>
        <strain evidence="11 12">IITR-54</strain>
    </source>
</reference>
<dbReference type="GO" id="GO:0002949">
    <property type="term" value="P:tRNA threonylcarbamoyladenosine modification"/>
    <property type="evidence" value="ECO:0007669"/>
    <property type="project" value="InterPro"/>
</dbReference>
<dbReference type="GO" id="GO:0046872">
    <property type="term" value="F:metal ion binding"/>
    <property type="evidence" value="ECO:0007669"/>
    <property type="project" value="UniProtKB-KW"/>
</dbReference>
<dbReference type="EMBL" id="WBOT01000009">
    <property type="protein sequence ID" value="KAB2330017.1"/>
    <property type="molecule type" value="Genomic_DNA"/>
</dbReference>
<dbReference type="OrthoDB" id="9815896at2"/>
<name>A0A7V7RIE5_9BACI</name>
<comment type="similarity">
    <text evidence="2">Belongs to the TsaE family.</text>
</comment>
<dbReference type="RefSeq" id="WP_151575778.1">
    <property type="nucleotide sequence ID" value="NZ_WBOT01000009.1"/>
</dbReference>
<dbReference type="Pfam" id="PF02367">
    <property type="entry name" value="TsaE"/>
    <property type="match status" value="1"/>
</dbReference>
<keyword evidence="11" id="KW-0808">Transferase</keyword>
<dbReference type="Proteomes" id="UP000441354">
    <property type="component" value="Unassembled WGS sequence"/>
</dbReference>
<keyword evidence="9" id="KW-0460">Magnesium</keyword>
<evidence type="ECO:0000256" key="8">
    <source>
        <dbReference type="ARBA" id="ARBA00022840"/>
    </source>
</evidence>
<dbReference type="GO" id="GO:0016740">
    <property type="term" value="F:transferase activity"/>
    <property type="evidence" value="ECO:0007669"/>
    <property type="project" value="UniProtKB-KW"/>
</dbReference>
<dbReference type="FunFam" id="3.40.50.300:FF:000777">
    <property type="entry name" value="tRNA (N6-adenosine(37)-N6)-threonylcarbamoyltransferase complex ATPase TsaE"/>
    <property type="match status" value="1"/>
</dbReference>
<sequence>MNQFQLSSLKPEDTNRLAIKLAENLQPGDVIALEGDLGAGKTTFTKGLAVGLGITKTVSSPTFTIIKEYRGRLPLYHMDVYRVQDSFEDLGFDEYFYGDGVTVVEWAHLIKDQLPDELLTIYLYHSGEEERRIEFSPAGKRYEVLCKELLT</sequence>
<evidence type="ECO:0000256" key="4">
    <source>
        <dbReference type="ARBA" id="ARBA00022490"/>
    </source>
</evidence>
<evidence type="ECO:0000256" key="9">
    <source>
        <dbReference type="ARBA" id="ARBA00022842"/>
    </source>
</evidence>
<dbReference type="GO" id="GO:0005737">
    <property type="term" value="C:cytoplasm"/>
    <property type="evidence" value="ECO:0007669"/>
    <property type="project" value="UniProtKB-SubCell"/>
</dbReference>
<dbReference type="SUPFAM" id="SSF52540">
    <property type="entry name" value="P-loop containing nucleoside triphosphate hydrolases"/>
    <property type="match status" value="1"/>
</dbReference>
<keyword evidence="4" id="KW-0963">Cytoplasm</keyword>
<evidence type="ECO:0000256" key="10">
    <source>
        <dbReference type="ARBA" id="ARBA00032441"/>
    </source>
</evidence>
<organism evidence="11 12">
    <name type="scientific">Bacillus mesophilum</name>
    <dbReference type="NCBI Taxonomy" id="1071718"/>
    <lineage>
        <taxon>Bacteria</taxon>
        <taxon>Bacillati</taxon>
        <taxon>Bacillota</taxon>
        <taxon>Bacilli</taxon>
        <taxon>Bacillales</taxon>
        <taxon>Bacillaceae</taxon>
        <taxon>Bacillus</taxon>
    </lineage>
</organism>
<keyword evidence="7" id="KW-0547">Nucleotide-binding</keyword>
<gene>
    <name evidence="11" type="primary">tsaE</name>
    <name evidence="11" type="ORF">F7732_19735</name>
</gene>
<dbReference type="NCBIfam" id="TIGR00150">
    <property type="entry name" value="T6A_YjeE"/>
    <property type="match status" value="1"/>
</dbReference>
<evidence type="ECO:0000256" key="7">
    <source>
        <dbReference type="ARBA" id="ARBA00022741"/>
    </source>
</evidence>
<comment type="caution">
    <text evidence="11">The sequence shown here is derived from an EMBL/GenBank/DDBJ whole genome shotgun (WGS) entry which is preliminary data.</text>
</comment>
<evidence type="ECO:0000256" key="5">
    <source>
        <dbReference type="ARBA" id="ARBA00022694"/>
    </source>
</evidence>
<evidence type="ECO:0000313" key="12">
    <source>
        <dbReference type="Proteomes" id="UP000441354"/>
    </source>
</evidence>
<dbReference type="Gene3D" id="3.40.50.300">
    <property type="entry name" value="P-loop containing nucleotide triphosphate hydrolases"/>
    <property type="match status" value="1"/>
</dbReference>
<keyword evidence="8" id="KW-0067">ATP-binding</keyword>
<keyword evidence="5" id="KW-0819">tRNA processing</keyword>
<proteinExistence type="inferred from homology"/>
<evidence type="ECO:0000256" key="2">
    <source>
        <dbReference type="ARBA" id="ARBA00007599"/>
    </source>
</evidence>
<evidence type="ECO:0000256" key="3">
    <source>
        <dbReference type="ARBA" id="ARBA00019010"/>
    </source>
</evidence>
<keyword evidence="12" id="KW-1185">Reference proteome</keyword>
<dbReference type="PANTHER" id="PTHR33540">
    <property type="entry name" value="TRNA THREONYLCARBAMOYLADENOSINE BIOSYNTHESIS PROTEIN TSAE"/>
    <property type="match status" value="1"/>
</dbReference>
<dbReference type="InterPro" id="IPR003442">
    <property type="entry name" value="T6A_TsaE"/>
</dbReference>
<dbReference type="GO" id="GO:0005524">
    <property type="term" value="F:ATP binding"/>
    <property type="evidence" value="ECO:0007669"/>
    <property type="project" value="UniProtKB-KW"/>
</dbReference>
<evidence type="ECO:0000256" key="6">
    <source>
        <dbReference type="ARBA" id="ARBA00022723"/>
    </source>
</evidence>
<dbReference type="PANTHER" id="PTHR33540:SF2">
    <property type="entry name" value="TRNA THREONYLCARBAMOYLADENOSINE BIOSYNTHESIS PROTEIN TSAE"/>
    <property type="match status" value="1"/>
</dbReference>
<dbReference type="InterPro" id="IPR027417">
    <property type="entry name" value="P-loop_NTPase"/>
</dbReference>
<evidence type="ECO:0000256" key="1">
    <source>
        <dbReference type="ARBA" id="ARBA00004496"/>
    </source>
</evidence>
<accession>A0A7V7RIE5</accession>